<comment type="caution">
    <text evidence="2">The sequence shown here is derived from an EMBL/GenBank/DDBJ whole genome shotgun (WGS) entry which is preliminary data.</text>
</comment>
<sequence length="879" mass="98412">MSSQWANSKAGDEAVVRRRLLRFYENHNPRKLNSIETILFAYRGHWDELFLDLAEKYKLSSQQPDTATHGCSSSSHRSPPAGHDASLDDFSCSTSGGFAGSSAFGLLDPMEVVQRRRNDTKRSDIRQGSITALHDDKKKKIRRAGDSTSSSFSLPGVAQESIVRRLRLQQLFMRLAPKEVLRMEEFMAQYREAYMMDAHCGAGGSDSAAEDEWEEAMMRDLLHEVNREKSKGDGHCANSSLEELHLELSPPSFASRVLFPFTSADSLELKSPLGTRQLHGFHATETSTPEPGTRERRSTTKGPAPSPSQSSVTPNVDELMHSRLETSVDEWCEPPGGNATSNTAESLLTLKAKQLTPANSASTISVGHVAAGEENAGLCKNVGESPLLFSMLSRNTHGERVCMLFSQTREERQAERLLAHSVMRRLLACPHFHYRLFLLICIALERAQGGIVPPQRETFMTASKGEEQMPCWEPSLRHRLLWRGSSPRDEYAFLLPRDSFAKTLPDDLLDTLHTSRSLVHAVGLGLLWRDEVTFADVVAVRMRYFTRRYSTIRWLVQRTFATLRGGQEGVQHPRRKGSPWQSGDTLDSLFFIDVVKELRRFVRELSEGCWAELIASWKMEHHLKGLISALQDECDSRPGPSDTSAVRCGGLEESEGEVVTAGRDGRCREKRLPRGVVMLLSCTAFLCLHVEQPLAGISRLDVAATYHCLCVAAIAEEESHRRRTTLQGWGEEYDNLHRMERQSVARVSMQQRERRQRGIVELDEFSTWMRLLQSVCSRISPRSPNYFGSRGALSSHPHSPSLHEDPVSTIAEAALLPSPLPKVAMAAAAAEASVSQSSLPWRGEAMQQRLNAFFRRKSEHQQRHKQGRQADLAAALLQP</sequence>
<name>A0A422PNR0_9TRYP</name>
<dbReference type="RefSeq" id="XP_029228815.1">
    <property type="nucleotide sequence ID" value="XM_029371086.1"/>
</dbReference>
<evidence type="ECO:0000313" key="2">
    <source>
        <dbReference type="EMBL" id="RNF19363.1"/>
    </source>
</evidence>
<feature type="compositionally biased region" description="Basic residues" evidence="1">
    <location>
        <begin position="857"/>
        <end position="867"/>
    </location>
</feature>
<dbReference type="GeneID" id="40317785"/>
<dbReference type="Proteomes" id="UP000284403">
    <property type="component" value="Unassembled WGS sequence"/>
</dbReference>
<reference evidence="2 3" key="1">
    <citation type="journal article" date="2018" name="BMC Genomics">
        <title>Genomic comparison of Trypanosoma conorhini and Trypanosoma rangeli to Trypanosoma cruzi strains of high and low virulence.</title>
        <authorList>
            <person name="Bradwell K.R."/>
            <person name="Koparde V.N."/>
            <person name="Matveyev A.V."/>
            <person name="Serrano M.G."/>
            <person name="Alves J.M."/>
            <person name="Parikh H."/>
            <person name="Huang B."/>
            <person name="Lee V."/>
            <person name="Espinosa-Alvarez O."/>
            <person name="Ortiz P.A."/>
            <person name="Costa-Martins A.G."/>
            <person name="Teixeira M.M."/>
            <person name="Buck G.A."/>
        </authorList>
    </citation>
    <scope>NUCLEOTIDE SEQUENCE [LARGE SCALE GENOMIC DNA]</scope>
    <source>
        <strain evidence="2 3">025E</strain>
    </source>
</reference>
<feature type="compositionally biased region" description="Polar residues" evidence="1">
    <location>
        <begin position="63"/>
        <end position="77"/>
    </location>
</feature>
<protein>
    <submittedName>
        <fullName evidence="2">Uncharacterized protein</fullName>
    </submittedName>
</protein>
<feature type="region of interest" description="Disordered" evidence="1">
    <location>
        <begin position="63"/>
        <end position="86"/>
    </location>
</feature>
<feature type="region of interest" description="Disordered" evidence="1">
    <location>
        <begin position="273"/>
        <end position="315"/>
    </location>
</feature>
<feature type="region of interest" description="Disordered" evidence="1">
    <location>
        <begin position="857"/>
        <end position="879"/>
    </location>
</feature>
<evidence type="ECO:0000313" key="3">
    <source>
        <dbReference type="Proteomes" id="UP000284403"/>
    </source>
</evidence>
<organism evidence="2 3">
    <name type="scientific">Trypanosoma conorhini</name>
    <dbReference type="NCBI Taxonomy" id="83891"/>
    <lineage>
        <taxon>Eukaryota</taxon>
        <taxon>Discoba</taxon>
        <taxon>Euglenozoa</taxon>
        <taxon>Kinetoplastea</taxon>
        <taxon>Metakinetoplastina</taxon>
        <taxon>Trypanosomatida</taxon>
        <taxon>Trypanosomatidae</taxon>
        <taxon>Trypanosoma</taxon>
    </lineage>
</organism>
<accession>A0A422PNR0</accession>
<proteinExistence type="predicted"/>
<keyword evidence="3" id="KW-1185">Reference proteome</keyword>
<dbReference type="EMBL" id="MKKU01000208">
    <property type="protein sequence ID" value="RNF19363.1"/>
    <property type="molecule type" value="Genomic_DNA"/>
</dbReference>
<dbReference type="OrthoDB" id="164285at2759"/>
<gene>
    <name evidence="2" type="ORF">Tco025E_04174</name>
</gene>
<evidence type="ECO:0000256" key="1">
    <source>
        <dbReference type="SAM" id="MobiDB-lite"/>
    </source>
</evidence>
<dbReference type="AlphaFoldDB" id="A0A422PNR0"/>